<keyword evidence="2" id="KW-1185">Reference proteome</keyword>
<proteinExistence type="predicted"/>
<evidence type="ECO:0000313" key="2">
    <source>
        <dbReference type="Proteomes" id="UP000006882"/>
    </source>
</evidence>
<dbReference type="Proteomes" id="UP000006882">
    <property type="component" value="Chromosome G2"/>
</dbReference>
<sequence>MRRSQRRGKLLRNEASLTLSIKPSQTHAKSYDAQISLSLLCVLNPWLHFFFQNLKIDECAFFSGMLFLTSLVFLRSHLNTLICLLLNEERK</sequence>
<dbReference type="EMBL" id="CM007652">
    <property type="protein sequence ID" value="ONI23272.1"/>
    <property type="molecule type" value="Genomic_DNA"/>
</dbReference>
<gene>
    <name evidence="1" type="ORF">PRUPE_2G179000</name>
</gene>
<evidence type="ECO:0000313" key="1">
    <source>
        <dbReference type="EMBL" id="ONI23272.1"/>
    </source>
</evidence>
<organism evidence="1 2">
    <name type="scientific">Prunus persica</name>
    <name type="common">Peach</name>
    <name type="synonym">Amygdalus persica</name>
    <dbReference type="NCBI Taxonomy" id="3760"/>
    <lineage>
        <taxon>Eukaryota</taxon>
        <taxon>Viridiplantae</taxon>
        <taxon>Streptophyta</taxon>
        <taxon>Embryophyta</taxon>
        <taxon>Tracheophyta</taxon>
        <taxon>Spermatophyta</taxon>
        <taxon>Magnoliopsida</taxon>
        <taxon>eudicotyledons</taxon>
        <taxon>Gunneridae</taxon>
        <taxon>Pentapetalae</taxon>
        <taxon>rosids</taxon>
        <taxon>fabids</taxon>
        <taxon>Rosales</taxon>
        <taxon>Rosaceae</taxon>
        <taxon>Amygdaloideae</taxon>
        <taxon>Amygdaleae</taxon>
        <taxon>Prunus</taxon>
    </lineage>
</organism>
<name>A0A251QHJ9_PRUPE</name>
<protein>
    <submittedName>
        <fullName evidence="1">Uncharacterized protein</fullName>
    </submittedName>
</protein>
<dbReference type="AlphaFoldDB" id="A0A251QHJ9"/>
<accession>A0A251QHJ9</accession>
<reference evidence="1 2" key="1">
    <citation type="journal article" date="2013" name="Nat. Genet.">
        <title>The high-quality draft genome of peach (Prunus persica) identifies unique patterns of genetic diversity, domestication and genome evolution.</title>
        <authorList>
            <consortium name="International Peach Genome Initiative"/>
            <person name="Verde I."/>
            <person name="Abbott A.G."/>
            <person name="Scalabrin S."/>
            <person name="Jung S."/>
            <person name="Shu S."/>
            <person name="Marroni F."/>
            <person name="Zhebentyayeva T."/>
            <person name="Dettori M.T."/>
            <person name="Grimwood J."/>
            <person name="Cattonaro F."/>
            <person name="Zuccolo A."/>
            <person name="Rossini L."/>
            <person name="Jenkins J."/>
            <person name="Vendramin E."/>
            <person name="Meisel L.A."/>
            <person name="Decroocq V."/>
            <person name="Sosinski B."/>
            <person name="Prochnik S."/>
            <person name="Mitros T."/>
            <person name="Policriti A."/>
            <person name="Cipriani G."/>
            <person name="Dondini L."/>
            <person name="Ficklin S."/>
            <person name="Goodstein D.M."/>
            <person name="Xuan P."/>
            <person name="Del Fabbro C."/>
            <person name="Aramini V."/>
            <person name="Copetti D."/>
            <person name="Gonzalez S."/>
            <person name="Horner D.S."/>
            <person name="Falchi R."/>
            <person name="Lucas S."/>
            <person name="Mica E."/>
            <person name="Maldonado J."/>
            <person name="Lazzari B."/>
            <person name="Bielenberg D."/>
            <person name="Pirona R."/>
            <person name="Miculan M."/>
            <person name="Barakat A."/>
            <person name="Testolin R."/>
            <person name="Stella A."/>
            <person name="Tartarini S."/>
            <person name="Tonutti P."/>
            <person name="Arus P."/>
            <person name="Orellana A."/>
            <person name="Wells C."/>
            <person name="Main D."/>
            <person name="Vizzotto G."/>
            <person name="Silva H."/>
            <person name="Salamini F."/>
            <person name="Schmutz J."/>
            <person name="Morgante M."/>
            <person name="Rokhsar D.S."/>
        </authorList>
    </citation>
    <scope>NUCLEOTIDE SEQUENCE [LARGE SCALE GENOMIC DNA]</scope>
    <source>
        <strain evidence="2">cv. Nemared</strain>
    </source>
</reference>
<dbReference type="Gramene" id="ONI23272">
    <property type="protein sequence ID" value="ONI23272"/>
    <property type="gene ID" value="PRUPE_2G179000"/>
</dbReference>